<protein>
    <submittedName>
        <fullName evidence="2">LysM peptidoglycan-binding domain-containing protein</fullName>
    </submittedName>
</protein>
<evidence type="ECO:0000313" key="3">
    <source>
        <dbReference type="Proteomes" id="UP001597492"/>
    </source>
</evidence>
<evidence type="ECO:0000259" key="1">
    <source>
        <dbReference type="PROSITE" id="PS51782"/>
    </source>
</evidence>
<keyword evidence="3" id="KW-1185">Reference proteome</keyword>
<proteinExistence type="predicted"/>
<dbReference type="EMBL" id="JBHUNE010000007">
    <property type="protein sequence ID" value="MFD2758804.1"/>
    <property type="molecule type" value="Genomic_DNA"/>
</dbReference>
<feature type="domain" description="LysM" evidence="1">
    <location>
        <begin position="62"/>
        <end position="111"/>
    </location>
</feature>
<name>A0ABW5UZ83_9MICO</name>
<dbReference type="InterPro" id="IPR018392">
    <property type="entry name" value="LysM"/>
</dbReference>
<dbReference type="Proteomes" id="UP001597492">
    <property type="component" value="Unassembled WGS sequence"/>
</dbReference>
<sequence>MTALTASTGATRQPRMRLTVRGRRLLTALLLAPVALGVGVGIAQVPAAIAGHQASASAESFETHTVLAGETLWSIAESIAGDHDVRDVVHEIMRLNLLDSSSLQAGQQLALPNL</sequence>
<evidence type="ECO:0000313" key="2">
    <source>
        <dbReference type="EMBL" id="MFD2758804.1"/>
    </source>
</evidence>
<comment type="caution">
    <text evidence="2">The sequence shown here is derived from an EMBL/GenBank/DDBJ whole genome shotgun (WGS) entry which is preliminary data.</text>
</comment>
<dbReference type="PROSITE" id="PS51782">
    <property type="entry name" value="LYSM"/>
    <property type="match status" value="1"/>
</dbReference>
<accession>A0ABW5UZ83</accession>
<dbReference type="SMART" id="SM00257">
    <property type="entry name" value="LysM"/>
    <property type="match status" value="1"/>
</dbReference>
<gene>
    <name evidence="2" type="ORF">ACFSW7_10495</name>
</gene>
<dbReference type="CDD" id="cd00118">
    <property type="entry name" value="LysM"/>
    <property type="match status" value="1"/>
</dbReference>
<dbReference type="RefSeq" id="WP_026339780.1">
    <property type="nucleotide sequence ID" value="NZ_JBHUNE010000007.1"/>
</dbReference>
<dbReference type="InterPro" id="IPR036779">
    <property type="entry name" value="LysM_dom_sf"/>
</dbReference>
<dbReference type="Pfam" id="PF01476">
    <property type="entry name" value="LysM"/>
    <property type="match status" value="1"/>
</dbReference>
<dbReference type="Gene3D" id="3.10.350.10">
    <property type="entry name" value="LysM domain"/>
    <property type="match status" value="1"/>
</dbReference>
<organism evidence="2 3">
    <name type="scientific">Gulosibacter faecalis</name>
    <dbReference type="NCBI Taxonomy" id="272240"/>
    <lineage>
        <taxon>Bacteria</taxon>
        <taxon>Bacillati</taxon>
        <taxon>Actinomycetota</taxon>
        <taxon>Actinomycetes</taxon>
        <taxon>Micrococcales</taxon>
        <taxon>Microbacteriaceae</taxon>
        <taxon>Gulosibacter</taxon>
    </lineage>
</organism>
<reference evidence="3" key="1">
    <citation type="journal article" date="2019" name="Int. J. Syst. Evol. Microbiol.">
        <title>The Global Catalogue of Microorganisms (GCM) 10K type strain sequencing project: providing services to taxonomists for standard genome sequencing and annotation.</title>
        <authorList>
            <consortium name="The Broad Institute Genomics Platform"/>
            <consortium name="The Broad Institute Genome Sequencing Center for Infectious Disease"/>
            <person name="Wu L."/>
            <person name="Ma J."/>
        </authorList>
    </citation>
    <scope>NUCLEOTIDE SEQUENCE [LARGE SCALE GENOMIC DNA]</scope>
    <source>
        <strain evidence="3">TISTR 1514</strain>
    </source>
</reference>
<dbReference type="SUPFAM" id="SSF54106">
    <property type="entry name" value="LysM domain"/>
    <property type="match status" value="1"/>
</dbReference>